<evidence type="ECO:0000256" key="5">
    <source>
        <dbReference type="ARBA" id="ARBA00023002"/>
    </source>
</evidence>
<keyword evidence="5" id="KW-0560">Oxidoreductase</keyword>
<feature type="domain" description="Acyl-CoA dehydrogenase/oxidase N-terminal" evidence="7">
    <location>
        <begin position="14"/>
        <end position="124"/>
    </location>
</feature>
<keyword evidence="9" id="KW-1185">Reference proteome</keyword>
<keyword evidence="3" id="KW-0285">Flavoprotein</keyword>
<dbReference type="InterPro" id="IPR037069">
    <property type="entry name" value="AcylCoA_DH/ox_N_sf"/>
</dbReference>
<dbReference type="AlphaFoldDB" id="A0A7Y6TXV2"/>
<organism evidence="8 9">
    <name type="scientific">Piscinibacter koreensis</name>
    <dbReference type="NCBI Taxonomy" id="2742824"/>
    <lineage>
        <taxon>Bacteria</taxon>
        <taxon>Pseudomonadati</taxon>
        <taxon>Pseudomonadota</taxon>
        <taxon>Betaproteobacteria</taxon>
        <taxon>Burkholderiales</taxon>
        <taxon>Sphaerotilaceae</taxon>
        <taxon>Piscinibacter</taxon>
    </lineage>
</organism>
<dbReference type="RefSeq" id="WP_176070370.1">
    <property type="nucleotide sequence ID" value="NZ_JABWMJ010000008.1"/>
</dbReference>
<accession>A0A7Y6TXV2</accession>
<dbReference type="InterPro" id="IPR009100">
    <property type="entry name" value="AcylCoA_DH/oxidase_NM_dom_sf"/>
</dbReference>
<dbReference type="CDD" id="cd00567">
    <property type="entry name" value="ACAD"/>
    <property type="match status" value="1"/>
</dbReference>
<evidence type="ECO:0000313" key="9">
    <source>
        <dbReference type="Proteomes" id="UP000529637"/>
    </source>
</evidence>
<name>A0A7Y6TXV2_9BURK</name>
<dbReference type="PANTHER" id="PTHR43884:SF20">
    <property type="entry name" value="ACYL-COA DEHYDROGENASE FADE28"/>
    <property type="match status" value="1"/>
</dbReference>
<dbReference type="InterPro" id="IPR036250">
    <property type="entry name" value="AcylCo_DH-like_C"/>
</dbReference>
<evidence type="ECO:0000259" key="7">
    <source>
        <dbReference type="Pfam" id="PF02771"/>
    </source>
</evidence>
<dbReference type="Gene3D" id="1.10.540.10">
    <property type="entry name" value="Acyl-CoA dehydrogenase/oxidase, N-terminal domain"/>
    <property type="match status" value="1"/>
</dbReference>
<dbReference type="SUPFAM" id="SSF47203">
    <property type="entry name" value="Acyl-CoA dehydrogenase C-terminal domain-like"/>
    <property type="match status" value="1"/>
</dbReference>
<dbReference type="GO" id="GO:0003995">
    <property type="term" value="F:acyl-CoA dehydrogenase activity"/>
    <property type="evidence" value="ECO:0007669"/>
    <property type="project" value="TreeGrafter"/>
</dbReference>
<dbReference type="GO" id="GO:0050660">
    <property type="term" value="F:flavin adenine dinucleotide binding"/>
    <property type="evidence" value="ECO:0007669"/>
    <property type="project" value="InterPro"/>
</dbReference>
<evidence type="ECO:0000256" key="4">
    <source>
        <dbReference type="ARBA" id="ARBA00022827"/>
    </source>
</evidence>
<dbReference type="InterPro" id="IPR046373">
    <property type="entry name" value="Acyl-CoA_Oxase/DH_mid-dom_sf"/>
</dbReference>
<evidence type="ECO:0000259" key="6">
    <source>
        <dbReference type="Pfam" id="PF00441"/>
    </source>
</evidence>
<evidence type="ECO:0000256" key="3">
    <source>
        <dbReference type="ARBA" id="ARBA00022630"/>
    </source>
</evidence>
<comment type="cofactor">
    <cofactor evidence="1">
        <name>FAD</name>
        <dbReference type="ChEBI" id="CHEBI:57692"/>
    </cofactor>
</comment>
<keyword evidence="4" id="KW-0274">FAD</keyword>
<protein>
    <submittedName>
        <fullName evidence="8">Acyl-CoA dehydrogenase family protein</fullName>
    </submittedName>
</protein>
<feature type="domain" description="Acyl-CoA dehydrogenase/oxidase C-terminal" evidence="6">
    <location>
        <begin position="251"/>
        <end position="383"/>
    </location>
</feature>
<comment type="caution">
    <text evidence="8">The sequence shown here is derived from an EMBL/GenBank/DDBJ whole genome shotgun (WGS) entry which is preliminary data.</text>
</comment>
<evidence type="ECO:0000313" key="8">
    <source>
        <dbReference type="EMBL" id="NUZ07534.1"/>
    </source>
</evidence>
<dbReference type="Proteomes" id="UP000529637">
    <property type="component" value="Unassembled WGS sequence"/>
</dbReference>
<dbReference type="SUPFAM" id="SSF56645">
    <property type="entry name" value="Acyl-CoA dehydrogenase NM domain-like"/>
    <property type="match status" value="1"/>
</dbReference>
<dbReference type="InterPro" id="IPR009075">
    <property type="entry name" value="AcylCo_DH/oxidase_C"/>
</dbReference>
<dbReference type="EMBL" id="JABWMJ010000008">
    <property type="protein sequence ID" value="NUZ07534.1"/>
    <property type="molecule type" value="Genomic_DNA"/>
</dbReference>
<dbReference type="PANTHER" id="PTHR43884">
    <property type="entry name" value="ACYL-COA DEHYDROGENASE"/>
    <property type="match status" value="1"/>
</dbReference>
<dbReference type="Gene3D" id="2.40.110.10">
    <property type="entry name" value="Butyryl-CoA Dehydrogenase, subunit A, domain 2"/>
    <property type="match status" value="1"/>
</dbReference>
<proteinExistence type="inferred from homology"/>
<dbReference type="Pfam" id="PF02771">
    <property type="entry name" value="Acyl-CoA_dh_N"/>
    <property type="match status" value="1"/>
</dbReference>
<gene>
    <name evidence="8" type="ORF">HQN59_17350</name>
</gene>
<reference evidence="8 9" key="1">
    <citation type="submission" date="2020-06" db="EMBL/GenBank/DDBJ databases">
        <title>Schlegella sp. ID0723 isolated from air conditioner.</title>
        <authorList>
            <person name="Kim D.Y."/>
            <person name="Kim D.-U."/>
        </authorList>
    </citation>
    <scope>NUCLEOTIDE SEQUENCE [LARGE SCALE GENOMIC DNA]</scope>
    <source>
        <strain evidence="8 9">ID0723</strain>
    </source>
</reference>
<dbReference type="InterPro" id="IPR013786">
    <property type="entry name" value="AcylCoA_DH/ox_N"/>
</dbReference>
<comment type="similarity">
    <text evidence="2">Belongs to the acyl-CoA dehydrogenase family.</text>
</comment>
<dbReference type="Gene3D" id="1.20.140.10">
    <property type="entry name" value="Butyryl-CoA Dehydrogenase, subunit A, domain 3"/>
    <property type="match status" value="1"/>
</dbReference>
<sequence>MTAATLASPADRFEERALLRASASAFVGKEAPASRSRALRGKAPGFDLRFWAALAQQGWTGLLAPESAGGYGQGLAEMAEVVSALSAQAAPEPVTPVIVFAGRLLARCGDGGLAAQLLERTAAGQLLPAVAWQEDAAGAASFDRHGHPAEPAVVCARHEAGLRLSGRKLHARPGAGANGYIVTASSSDGLALVWLPAEAVGSGRELQRQADGSFAARLELDNVVLPASHLLASGERARAAFAAACDEALVMAGVELLACARRMLDMTLDYLRTRKQFGKPIGSYQALQHRAVDLLVQRELSSALLEHALAELDRGITGDERAQLAARVKARCSEAALTIGREAVQMHGAIGVTDEHDLGLYLQRALVLSAWLGNAAQHRRRYAALTRDHGDGGSAGAEGTAR</sequence>
<dbReference type="Pfam" id="PF00441">
    <property type="entry name" value="Acyl-CoA_dh_1"/>
    <property type="match status" value="1"/>
</dbReference>
<evidence type="ECO:0000256" key="2">
    <source>
        <dbReference type="ARBA" id="ARBA00009347"/>
    </source>
</evidence>
<evidence type="ECO:0000256" key="1">
    <source>
        <dbReference type="ARBA" id="ARBA00001974"/>
    </source>
</evidence>